<dbReference type="InterPro" id="IPR022139">
    <property type="entry name" value="Fam-L/Fam-M-like_plasmodium"/>
</dbReference>
<feature type="transmembrane region" description="Helical" evidence="1">
    <location>
        <begin position="15"/>
        <end position="34"/>
    </location>
</feature>
<sequence>MKLLNNYYIWGNVNFTAPLKIITFILLICIYFNYNDMREFTKSIEKLYEYDNILNIKFKRLLARYEKNSEFEHNNLREKLS</sequence>
<evidence type="ECO:0000313" key="2">
    <source>
        <dbReference type="EMBL" id="KMZ76601.1"/>
    </source>
</evidence>
<name>A0A0J9S1H2_PLAVI</name>
<evidence type="ECO:0000313" key="3">
    <source>
        <dbReference type="Proteomes" id="UP000053562"/>
    </source>
</evidence>
<dbReference type="EMBL" id="KQ234677">
    <property type="protein sequence ID" value="KMZ76601.1"/>
    <property type="molecule type" value="Genomic_DNA"/>
</dbReference>
<proteinExistence type="predicted"/>
<keyword evidence="1" id="KW-0812">Transmembrane</keyword>
<keyword evidence="1" id="KW-1133">Transmembrane helix</keyword>
<protein>
    <submittedName>
        <fullName evidence="2">Uncharacterized protein</fullName>
    </submittedName>
</protein>
<dbReference type="AlphaFoldDB" id="A0A0J9S1H2"/>
<dbReference type="Pfam" id="PF12420">
    <property type="entry name" value="DUF3671"/>
    <property type="match status" value="1"/>
</dbReference>
<keyword evidence="1" id="KW-0472">Membrane</keyword>
<reference evidence="2 3" key="1">
    <citation type="submission" date="2011-08" db="EMBL/GenBank/DDBJ databases">
        <title>The Genome Sequence of Plasmodium vivax India VII.</title>
        <authorList>
            <consortium name="The Broad Institute Genome Sequencing Platform"/>
            <consortium name="The Broad Institute Genome Sequencing Center for Infectious Disease"/>
            <person name="Neafsey D."/>
            <person name="Carlton J."/>
            <person name="Barnwell J."/>
            <person name="Collins W."/>
            <person name="Escalante A."/>
            <person name="Mullikin J."/>
            <person name="Saul A."/>
            <person name="Guigo R."/>
            <person name="Camara F."/>
            <person name="Young S.K."/>
            <person name="Zeng Q."/>
            <person name="Gargeya S."/>
            <person name="Fitzgerald M."/>
            <person name="Haas B."/>
            <person name="Abouelleil A."/>
            <person name="Alvarado L."/>
            <person name="Arachchi H.M."/>
            <person name="Berlin A."/>
            <person name="Brown A."/>
            <person name="Chapman S.B."/>
            <person name="Chen Z."/>
            <person name="Dunbar C."/>
            <person name="Freedman E."/>
            <person name="Gearin G."/>
            <person name="Gellesch M."/>
            <person name="Goldberg J."/>
            <person name="Griggs A."/>
            <person name="Gujja S."/>
            <person name="Heiman D."/>
            <person name="Howarth C."/>
            <person name="Larson L."/>
            <person name="Lui A."/>
            <person name="MacDonald P.J.P."/>
            <person name="Montmayeur A."/>
            <person name="Murphy C."/>
            <person name="Neiman D."/>
            <person name="Pearson M."/>
            <person name="Priest M."/>
            <person name="Roberts A."/>
            <person name="Saif S."/>
            <person name="Shea T."/>
            <person name="Shenoy N."/>
            <person name="Sisk P."/>
            <person name="Stolte C."/>
            <person name="Sykes S."/>
            <person name="Wortman J."/>
            <person name="Nusbaum C."/>
            <person name="Birren B."/>
        </authorList>
    </citation>
    <scope>NUCLEOTIDE SEQUENCE [LARGE SCALE GENOMIC DNA]</scope>
    <source>
        <strain evidence="2 3">India VII</strain>
    </source>
</reference>
<gene>
    <name evidence="2" type="ORF">PVIIG_05783</name>
</gene>
<organism evidence="2 3">
    <name type="scientific">Plasmodium vivax India VII</name>
    <dbReference type="NCBI Taxonomy" id="1077284"/>
    <lineage>
        <taxon>Eukaryota</taxon>
        <taxon>Sar</taxon>
        <taxon>Alveolata</taxon>
        <taxon>Apicomplexa</taxon>
        <taxon>Aconoidasida</taxon>
        <taxon>Haemosporida</taxon>
        <taxon>Plasmodiidae</taxon>
        <taxon>Plasmodium</taxon>
        <taxon>Plasmodium (Plasmodium)</taxon>
    </lineage>
</organism>
<accession>A0A0J9S1H2</accession>
<dbReference type="Proteomes" id="UP000053562">
    <property type="component" value="Unassembled WGS sequence"/>
</dbReference>
<evidence type="ECO:0000256" key="1">
    <source>
        <dbReference type="SAM" id="Phobius"/>
    </source>
</evidence>